<comment type="caution">
    <text evidence="5">The sequence shown here is derived from an EMBL/GenBank/DDBJ whole genome shotgun (WGS) entry which is preliminary data.</text>
</comment>
<dbReference type="GO" id="GO:0016491">
    <property type="term" value="F:oxidoreductase activity"/>
    <property type="evidence" value="ECO:0007669"/>
    <property type="project" value="UniProtKB-KW"/>
</dbReference>
<dbReference type="AlphaFoldDB" id="A0A9D1MFT0"/>
<gene>
    <name evidence="5" type="ORF">IAC57_05815</name>
</gene>
<dbReference type="Pfam" id="PF00890">
    <property type="entry name" value="FAD_binding_2"/>
    <property type="match status" value="1"/>
</dbReference>
<evidence type="ECO:0000256" key="2">
    <source>
        <dbReference type="ARBA" id="ARBA00023002"/>
    </source>
</evidence>
<dbReference type="EMBL" id="DVMZ01000156">
    <property type="protein sequence ID" value="HIU59605.1"/>
    <property type="molecule type" value="Genomic_DNA"/>
</dbReference>
<reference evidence="5" key="2">
    <citation type="journal article" date="2021" name="PeerJ">
        <title>Extensive microbial diversity within the chicken gut microbiome revealed by metagenomics and culture.</title>
        <authorList>
            <person name="Gilroy R."/>
            <person name="Ravi A."/>
            <person name="Getino M."/>
            <person name="Pursley I."/>
            <person name="Horton D.L."/>
            <person name="Alikhan N.F."/>
            <person name="Baker D."/>
            <person name="Gharbi K."/>
            <person name="Hall N."/>
            <person name="Watson M."/>
            <person name="Adriaenssens E.M."/>
            <person name="Foster-Nyarko E."/>
            <person name="Jarju S."/>
            <person name="Secka A."/>
            <person name="Antonio M."/>
            <person name="Oren A."/>
            <person name="Chaudhuri R.R."/>
            <person name="La Ragione R."/>
            <person name="Hildebrand F."/>
            <person name="Pallen M.J."/>
        </authorList>
    </citation>
    <scope>NUCLEOTIDE SEQUENCE</scope>
    <source>
        <strain evidence="5">11687</strain>
    </source>
</reference>
<organism evidence="5 6">
    <name type="scientific">Candidatus Scatosoma pullistercoris</name>
    <dbReference type="NCBI Taxonomy" id="2840934"/>
    <lineage>
        <taxon>Bacteria</taxon>
        <taxon>Bacillati</taxon>
        <taxon>Bacillota</taxon>
        <taxon>Clostridia</taxon>
        <taxon>Candidatus Scatosoma</taxon>
    </lineage>
</organism>
<dbReference type="PIRSF" id="PIRSF038984">
    <property type="entry name" value="FAD_binding_protein"/>
    <property type="match status" value="1"/>
</dbReference>
<dbReference type="Gene3D" id="3.50.50.60">
    <property type="entry name" value="FAD/NAD(P)-binding domain"/>
    <property type="match status" value="2"/>
</dbReference>
<evidence type="ECO:0000256" key="1">
    <source>
        <dbReference type="ARBA" id="ARBA00022630"/>
    </source>
</evidence>
<dbReference type="Gene3D" id="3.30.70.2700">
    <property type="match status" value="1"/>
</dbReference>
<dbReference type="PANTHER" id="PTHR42842">
    <property type="entry name" value="FAD/NAD(P)-BINDING OXIDOREDUCTASE"/>
    <property type="match status" value="1"/>
</dbReference>
<dbReference type="Proteomes" id="UP000824081">
    <property type="component" value="Unassembled WGS sequence"/>
</dbReference>
<evidence type="ECO:0000313" key="5">
    <source>
        <dbReference type="EMBL" id="HIU59605.1"/>
    </source>
</evidence>
<name>A0A9D1MFT0_9FIRM</name>
<dbReference type="InterPro" id="IPR028348">
    <property type="entry name" value="FAD-binding_protein"/>
</dbReference>
<proteinExistence type="predicted"/>
<evidence type="ECO:0000313" key="6">
    <source>
        <dbReference type="Proteomes" id="UP000824081"/>
    </source>
</evidence>
<dbReference type="InterPro" id="IPR036188">
    <property type="entry name" value="FAD/NAD-bd_sf"/>
</dbReference>
<evidence type="ECO:0000259" key="4">
    <source>
        <dbReference type="Pfam" id="PF21688"/>
    </source>
</evidence>
<dbReference type="InterPro" id="IPR003953">
    <property type="entry name" value="FAD-dep_OxRdtase_2_FAD-bd"/>
</dbReference>
<accession>A0A9D1MFT0</accession>
<sequence length="523" mass="56284">MKKILTDLKLRPGQSEEELLRIAEKKLHGKPACFRILKKSLDARDKNNIRFVYTVEASDRPERKSPGELPRIPQNRIPEKPVLIAGSGPAGLFCAIRLIRHGLRPVLVERGPCVEERARKIELFSSGGPLDPEGNIQFGEGGAGTFSDGKLNTGTHGSFNREVLETFVEFGAPEEILWLNKPHIGSDNLRGVVRNMREYIVNHGGRVLFNTRLSDIVVRGGRVTAVKLCRRNGEGGNGEESVEVSALVLAIGHSARDTFEMLLSRGVAISRKDFAVGVRIEHLQSEIGLAQYGKEYSLLPAADYKLVSHASERAAFTFCMCPGGYVMPAASEAGGVVTNGMSNYARDGVNANSALVVQVTGADFSGDSPLAGVEFQRRLERAAFAAGGGTYAAPVQLVGDFLCDRESGAFRSVMPTYPISPVFANLRSVFPEFLTSALKAALCDMDRRLKGFACPDAVLTAVESRTSAPVRIERGADMQSVSVVGLYPSGEGAGYAGGITSSAADGFRTAEAIFARIMKDECA</sequence>
<protein>
    <submittedName>
        <fullName evidence="5">FAD-binding protein</fullName>
    </submittedName>
</protein>
<dbReference type="Pfam" id="PF21688">
    <property type="entry name" value="FAD-depend_C"/>
    <property type="match status" value="1"/>
</dbReference>
<keyword evidence="2" id="KW-0560">Oxidoreductase</keyword>
<dbReference type="InterPro" id="IPR049516">
    <property type="entry name" value="FAD-depend_C"/>
</dbReference>
<dbReference type="PRINTS" id="PR00419">
    <property type="entry name" value="ADXRDTASE"/>
</dbReference>
<keyword evidence="1" id="KW-0285">Flavoprotein</keyword>
<reference evidence="5" key="1">
    <citation type="submission" date="2020-10" db="EMBL/GenBank/DDBJ databases">
        <authorList>
            <person name="Gilroy R."/>
        </authorList>
    </citation>
    <scope>NUCLEOTIDE SEQUENCE</scope>
    <source>
        <strain evidence="5">11687</strain>
    </source>
</reference>
<feature type="domain" description="FAD-dependent protein C-terminal" evidence="4">
    <location>
        <begin position="273"/>
        <end position="466"/>
    </location>
</feature>
<evidence type="ECO:0000259" key="3">
    <source>
        <dbReference type="Pfam" id="PF00890"/>
    </source>
</evidence>
<feature type="domain" description="FAD-dependent oxidoreductase 2 FAD-binding" evidence="3">
    <location>
        <begin position="82"/>
        <end position="115"/>
    </location>
</feature>
<dbReference type="SUPFAM" id="SSF51905">
    <property type="entry name" value="FAD/NAD(P)-binding domain"/>
    <property type="match status" value="1"/>
</dbReference>
<dbReference type="PANTHER" id="PTHR42842:SF3">
    <property type="entry name" value="FAD_NAD(P)-BINDING OXIDOREDUCTASE FAMILY PROTEIN"/>
    <property type="match status" value="1"/>
</dbReference>